<reference evidence="1" key="1">
    <citation type="journal article" date="2015" name="Genome Biol. Evol.">
        <title>Nucleomorph Genome Sequences of Two Chlorarachniophytes, Amorphochlora amoebiformis and Lotharella vacuolata.</title>
        <authorList>
            <person name="Suzuki S."/>
            <person name="Shirato S."/>
            <person name="Hirakawa Y."/>
            <person name="Ishida K."/>
        </authorList>
    </citation>
    <scope>NUCLEOTIDE SEQUENCE</scope>
    <source>
        <strain evidence="1">CCMP240</strain>
    </source>
</reference>
<geneLocation type="nucleomorph" evidence="1"/>
<name>A0A0H5BL06_9EUKA</name>
<organism evidence="1">
    <name type="scientific">Lotharella vacuolata</name>
    <dbReference type="NCBI Taxonomy" id="74820"/>
    <lineage>
        <taxon>Eukaryota</taxon>
        <taxon>Sar</taxon>
        <taxon>Rhizaria</taxon>
        <taxon>Cercozoa</taxon>
        <taxon>Chlorarachniophyceae</taxon>
        <taxon>Lotharella</taxon>
    </lineage>
</organism>
<keyword evidence="1" id="KW-0542">Nucleomorph</keyword>
<proteinExistence type="predicted"/>
<dbReference type="AlphaFoldDB" id="A0A0H5BL06"/>
<evidence type="ECO:0000313" key="1">
    <source>
        <dbReference type="EMBL" id="BAS01502.1"/>
    </source>
</evidence>
<protein>
    <submittedName>
        <fullName evidence="1">Uncharacterized protein</fullName>
    </submittedName>
</protein>
<dbReference type="EMBL" id="AB996599">
    <property type="protein sequence ID" value="BAS01502.1"/>
    <property type="molecule type" value="Genomic_DNA"/>
</dbReference>
<sequence>MNNSICLRSTKKKRFRFINCEICNQVDHFTRNCKSGIFNWGNIFGKNTFKVFNYQNVNLRKSRDYGENQVVKNSIKMLKKINNDLNFKTNKNFLKVFVLSYIY</sequence>
<accession>A0A0H5BL06</accession>